<organism evidence="1">
    <name type="scientific">marine sediment metagenome</name>
    <dbReference type="NCBI Taxonomy" id="412755"/>
    <lineage>
        <taxon>unclassified sequences</taxon>
        <taxon>metagenomes</taxon>
        <taxon>ecological metagenomes</taxon>
    </lineage>
</organism>
<accession>A0A0F9XHL8</accession>
<dbReference type="EMBL" id="LAZR01000051">
    <property type="protein sequence ID" value="KKN98581.1"/>
    <property type="molecule type" value="Genomic_DNA"/>
</dbReference>
<proteinExistence type="predicted"/>
<comment type="caution">
    <text evidence="1">The sequence shown here is derived from an EMBL/GenBank/DDBJ whole genome shotgun (WGS) entry which is preliminary data.</text>
</comment>
<sequence length="169" mass="18041">MFELRNPVLSLKRLDAIVGDPTILEANGALRNGMWLGLDADYKAVVLLGASDVAIAHQNYYQVFMESGRSDSQAISKVTLLQLGSYEAETDEFVDDPNVRAAGAAEDLYDIGALLTVVTGGYKTSGAPVTTDQPGVLTTAIIGTDAIIGYVTKDPANNNGKLRYICNVR</sequence>
<protein>
    <submittedName>
        <fullName evidence="1">Uncharacterized protein</fullName>
    </submittedName>
</protein>
<name>A0A0F9XHL8_9ZZZZ</name>
<gene>
    <name evidence="1" type="ORF">LCGC14_0146930</name>
</gene>
<evidence type="ECO:0000313" key="1">
    <source>
        <dbReference type="EMBL" id="KKN98581.1"/>
    </source>
</evidence>
<dbReference type="AlphaFoldDB" id="A0A0F9XHL8"/>
<reference evidence="1" key="1">
    <citation type="journal article" date="2015" name="Nature">
        <title>Complex archaea that bridge the gap between prokaryotes and eukaryotes.</title>
        <authorList>
            <person name="Spang A."/>
            <person name="Saw J.H."/>
            <person name="Jorgensen S.L."/>
            <person name="Zaremba-Niedzwiedzka K."/>
            <person name="Martijn J."/>
            <person name="Lind A.E."/>
            <person name="van Eijk R."/>
            <person name="Schleper C."/>
            <person name="Guy L."/>
            <person name="Ettema T.J."/>
        </authorList>
    </citation>
    <scope>NUCLEOTIDE SEQUENCE</scope>
</reference>